<protein>
    <recommendedName>
        <fullName evidence="3">C-type lectin domain-containing protein</fullName>
    </recommendedName>
</protein>
<comment type="caution">
    <text evidence="4">The sequence shown here is derived from an EMBL/GenBank/DDBJ whole genome shotgun (WGS) entry which is preliminary data.</text>
</comment>
<evidence type="ECO:0000259" key="3">
    <source>
        <dbReference type="PROSITE" id="PS50041"/>
    </source>
</evidence>
<dbReference type="SMART" id="SM00034">
    <property type="entry name" value="CLECT"/>
    <property type="match status" value="1"/>
</dbReference>
<gene>
    <name evidence="4" type="ORF">A6R68_09818</name>
</gene>
<dbReference type="GO" id="GO:0005886">
    <property type="term" value="C:plasma membrane"/>
    <property type="evidence" value="ECO:0007669"/>
    <property type="project" value="TreeGrafter"/>
</dbReference>
<dbReference type="GO" id="GO:0009986">
    <property type="term" value="C:cell surface"/>
    <property type="evidence" value="ECO:0007669"/>
    <property type="project" value="TreeGrafter"/>
</dbReference>
<evidence type="ECO:0000313" key="5">
    <source>
        <dbReference type="Proteomes" id="UP000092124"/>
    </source>
</evidence>
<keyword evidence="1" id="KW-1133">Transmembrane helix</keyword>
<feature type="domain" description="C-type lectin" evidence="3">
    <location>
        <begin position="1"/>
        <end position="98"/>
    </location>
</feature>
<dbReference type="Proteomes" id="UP000092124">
    <property type="component" value="Unassembled WGS sequence"/>
</dbReference>
<organism evidence="4 5">
    <name type="scientific">Neotoma lepida</name>
    <name type="common">Desert woodrat</name>
    <dbReference type="NCBI Taxonomy" id="56216"/>
    <lineage>
        <taxon>Eukaryota</taxon>
        <taxon>Metazoa</taxon>
        <taxon>Chordata</taxon>
        <taxon>Craniata</taxon>
        <taxon>Vertebrata</taxon>
        <taxon>Euteleostomi</taxon>
        <taxon>Mammalia</taxon>
        <taxon>Eutheria</taxon>
        <taxon>Euarchontoglires</taxon>
        <taxon>Glires</taxon>
        <taxon>Rodentia</taxon>
        <taxon>Myomorpha</taxon>
        <taxon>Muroidea</taxon>
        <taxon>Cricetidae</taxon>
        <taxon>Neotominae</taxon>
        <taxon>Neotoma</taxon>
    </lineage>
</organism>
<dbReference type="PROSITE" id="PS50041">
    <property type="entry name" value="C_TYPE_LECTIN_2"/>
    <property type="match status" value="1"/>
</dbReference>
<dbReference type="EMBL" id="LZPO01109002">
    <property type="protein sequence ID" value="OBS59056.1"/>
    <property type="molecule type" value="Genomic_DNA"/>
</dbReference>
<evidence type="ECO:0000256" key="1">
    <source>
        <dbReference type="ARBA" id="ARBA00022989"/>
    </source>
</evidence>
<proteinExistence type="predicted"/>
<reference evidence="4 5" key="1">
    <citation type="submission" date="2016-06" db="EMBL/GenBank/DDBJ databases">
        <title>The Draft Genome Sequence and Annotation of the Desert Woodrat Neotoma lepida.</title>
        <authorList>
            <person name="Campbell M."/>
            <person name="Oakeson K.F."/>
            <person name="Yandell M."/>
            <person name="Halpert J.R."/>
            <person name="Dearing D."/>
        </authorList>
    </citation>
    <scope>NUCLEOTIDE SEQUENCE [LARGE SCALE GENOMIC DNA]</scope>
    <source>
        <strain evidence="4">417</strain>
        <tissue evidence="4">Liver</tissue>
    </source>
</reference>
<sequence length="104" mass="11844">VWAEGLADCSVKEATLLLIEDEEELRFIQDFSKKKGHYFSIGLNYVPAKKIWKWINGSVLNPDLLQITLKDEEKSCALISGTKVFSDFCSTSNHFICQKKLKCV</sequence>
<dbReference type="InterPro" id="IPR001304">
    <property type="entry name" value="C-type_lectin-like"/>
</dbReference>
<dbReference type="Pfam" id="PF00059">
    <property type="entry name" value="Lectin_C"/>
    <property type="match status" value="1"/>
</dbReference>
<dbReference type="SUPFAM" id="SSF56436">
    <property type="entry name" value="C-type lectin-like"/>
    <property type="match status" value="1"/>
</dbReference>
<dbReference type="InterPro" id="IPR016187">
    <property type="entry name" value="CTDL_fold"/>
</dbReference>
<dbReference type="Gene3D" id="3.10.100.10">
    <property type="entry name" value="Mannose-Binding Protein A, subunit A"/>
    <property type="match status" value="1"/>
</dbReference>
<evidence type="ECO:0000256" key="2">
    <source>
        <dbReference type="ARBA" id="ARBA00023157"/>
    </source>
</evidence>
<name>A0A1A6FYR8_NEOLE</name>
<keyword evidence="5" id="KW-1185">Reference proteome</keyword>
<dbReference type="PANTHER" id="PTHR46784:SF2">
    <property type="entry name" value="KILLER CELL LECTIN-LIKE RECEPTOR SUBFAMILY B MEMBER 1"/>
    <property type="match status" value="1"/>
</dbReference>
<accession>A0A1A6FYR8</accession>
<feature type="non-terminal residue" evidence="4">
    <location>
        <position position="1"/>
    </location>
</feature>
<evidence type="ECO:0000313" key="4">
    <source>
        <dbReference type="EMBL" id="OBS59056.1"/>
    </source>
</evidence>
<dbReference type="OrthoDB" id="538816at2759"/>
<dbReference type="STRING" id="56216.A0A1A6FYR8"/>
<dbReference type="GO" id="GO:0038023">
    <property type="term" value="F:signaling receptor activity"/>
    <property type="evidence" value="ECO:0007669"/>
    <property type="project" value="TreeGrafter"/>
</dbReference>
<keyword evidence="2" id="KW-1015">Disulfide bond</keyword>
<dbReference type="InterPro" id="IPR051527">
    <property type="entry name" value="KLR_subfamily_B"/>
</dbReference>
<dbReference type="InterPro" id="IPR016186">
    <property type="entry name" value="C-type_lectin-like/link_sf"/>
</dbReference>
<dbReference type="AlphaFoldDB" id="A0A1A6FYR8"/>
<keyword evidence="1" id="KW-0812">Transmembrane</keyword>
<dbReference type="PANTHER" id="PTHR46784">
    <property type="entry name" value="KILLER CELL LECTIN-LIKE RECEPTOR SUBFAMILY B MEMBER 1"/>
    <property type="match status" value="1"/>
</dbReference>
<feature type="non-terminal residue" evidence="4">
    <location>
        <position position="104"/>
    </location>
</feature>
<dbReference type="GO" id="GO:0042269">
    <property type="term" value="P:regulation of natural killer cell mediated cytotoxicity"/>
    <property type="evidence" value="ECO:0007669"/>
    <property type="project" value="TreeGrafter"/>
</dbReference>
<keyword evidence="1" id="KW-0472">Membrane</keyword>